<sequence>MSTRVQQPSPSAGKAGVAFRAVRAAAFGAVCVLLTAAGHQFASGVPLPVRTLLCAWLLTSLAALAFTGRERSLPAITGALAGAQLLGHLVFSAVERLLAGGAPAAGREEGVQAWADRLLCGPRDSAGHVLLAPGTSLEDVVRRAGLDPAAHPHPGGVDGGAAGGLGGAGDLLAAATAHLSWTMLLGHLAAALVAGWWLRRGEVAAWRLATLTARHAVRGGVVLLATIGALLTLAGRWRPGGPPVAVPPLHHRERHRLPRSPVLRCCVVRRGPPVAARRSLPVAVAPAR</sequence>
<name>A0A852ZT29_9ACTN</name>
<dbReference type="RefSeq" id="WP_179814221.1">
    <property type="nucleotide sequence ID" value="NZ_JACBZD010000001.1"/>
</dbReference>
<gene>
    <name evidence="2" type="ORF">FHU37_002432</name>
</gene>
<feature type="transmembrane region" description="Helical" evidence="1">
    <location>
        <begin position="73"/>
        <end position="94"/>
    </location>
</feature>
<evidence type="ECO:0000256" key="1">
    <source>
        <dbReference type="SAM" id="Phobius"/>
    </source>
</evidence>
<evidence type="ECO:0000313" key="2">
    <source>
        <dbReference type="EMBL" id="NYI05489.1"/>
    </source>
</evidence>
<protein>
    <recommendedName>
        <fullName evidence="4">Integral membrane protein</fullName>
    </recommendedName>
</protein>
<dbReference type="AlphaFoldDB" id="A0A852ZT29"/>
<keyword evidence="1" id="KW-0472">Membrane</keyword>
<reference evidence="2 3" key="1">
    <citation type="submission" date="2020-07" db="EMBL/GenBank/DDBJ databases">
        <title>Sequencing the genomes of 1000 actinobacteria strains.</title>
        <authorList>
            <person name="Klenk H.-P."/>
        </authorList>
    </citation>
    <scope>NUCLEOTIDE SEQUENCE [LARGE SCALE GENOMIC DNA]</scope>
    <source>
        <strain evidence="2 3">DSM 42178</strain>
    </source>
</reference>
<accession>A0A852ZT29</accession>
<evidence type="ECO:0008006" key="4">
    <source>
        <dbReference type="Google" id="ProtNLM"/>
    </source>
</evidence>
<evidence type="ECO:0000313" key="3">
    <source>
        <dbReference type="Proteomes" id="UP000567795"/>
    </source>
</evidence>
<dbReference type="Proteomes" id="UP000567795">
    <property type="component" value="Unassembled WGS sequence"/>
</dbReference>
<organism evidence="2 3">
    <name type="scientific">Allostreptomyces psammosilenae</name>
    <dbReference type="NCBI Taxonomy" id="1892865"/>
    <lineage>
        <taxon>Bacteria</taxon>
        <taxon>Bacillati</taxon>
        <taxon>Actinomycetota</taxon>
        <taxon>Actinomycetes</taxon>
        <taxon>Kitasatosporales</taxon>
        <taxon>Streptomycetaceae</taxon>
        <taxon>Allostreptomyces</taxon>
    </lineage>
</organism>
<keyword evidence="1" id="KW-1133">Transmembrane helix</keyword>
<comment type="caution">
    <text evidence="2">The sequence shown here is derived from an EMBL/GenBank/DDBJ whole genome shotgun (WGS) entry which is preliminary data.</text>
</comment>
<feature type="transmembrane region" description="Helical" evidence="1">
    <location>
        <begin position="21"/>
        <end position="41"/>
    </location>
</feature>
<proteinExistence type="predicted"/>
<keyword evidence="1" id="KW-0812">Transmembrane</keyword>
<feature type="transmembrane region" description="Helical" evidence="1">
    <location>
        <begin position="179"/>
        <end position="198"/>
    </location>
</feature>
<keyword evidence="3" id="KW-1185">Reference proteome</keyword>
<feature type="transmembrane region" description="Helical" evidence="1">
    <location>
        <begin position="219"/>
        <end position="237"/>
    </location>
</feature>
<feature type="transmembrane region" description="Helical" evidence="1">
    <location>
        <begin position="47"/>
        <end position="66"/>
    </location>
</feature>
<dbReference type="EMBL" id="JACBZD010000001">
    <property type="protein sequence ID" value="NYI05489.1"/>
    <property type="molecule type" value="Genomic_DNA"/>
</dbReference>